<reference evidence="2 3" key="1">
    <citation type="journal article" date="2012" name="PLoS Pathog.">
        <title>Diverse lifestyles and strategies of plant pathogenesis encoded in the genomes of eighteen Dothideomycetes fungi.</title>
        <authorList>
            <person name="Ohm R.A."/>
            <person name="Feau N."/>
            <person name="Henrissat B."/>
            <person name="Schoch C.L."/>
            <person name="Horwitz B.A."/>
            <person name="Barry K.W."/>
            <person name="Condon B.J."/>
            <person name="Copeland A.C."/>
            <person name="Dhillon B."/>
            <person name="Glaser F."/>
            <person name="Hesse C.N."/>
            <person name="Kosti I."/>
            <person name="LaButti K."/>
            <person name="Lindquist E.A."/>
            <person name="Lucas S."/>
            <person name="Salamov A.A."/>
            <person name="Bradshaw R.E."/>
            <person name="Ciuffetti L."/>
            <person name="Hamelin R.C."/>
            <person name="Kema G.H.J."/>
            <person name="Lawrence C."/>
            <person name="Scott J.A."/>
            <person name="Spatafora J.W."/>
            <person name="Turgeon B.G."/>
            <person name="de Wit P.J.G.M."/>
            <person name="Zhong S."/>
            <person name="Goodwin S.B."/>
            <person name="Grigoriev I.V."/>
        </authorList>
    </citation>
    <scope>NUCLEOTIDE SEQUENCE [LARGE SCALE GENOMIC DNA]</scope>
    <source>
        <strain evidence="2 3">UAMH 10762</strain>
    </source>
</reference>
<gene>
    <name evidence="2" type="ORF">BAUCODRAFT_331329</name>
</gene>
<dbReference type="EMBL" id="KB445565">
    <property type="protein sequence ID" value="EMC90922.1"/>
    <property type="molecule type" value="Genomic_DNA"/>
</dbReference>
<keyword evidence="3" id="KW-1185">Reference proteome</keyword>
<dbReference type="Proteomes" id="UP000011761">
    <property type="component" value="Unassembled WGS sequence"/>
</dbReference>
<feature type="coiled-coil region" evidence="1">
    <location>
        <begin position="52"/>
        <end position="89"/>
    </location>
</feature>
<dbReference type="RefSeq" id="XP_007681857.1">
    <property type="nucleotide sequence ID" value="XM_007683667.1"/>
</dbReference>
<sequence>MEDSDSIQTTDAEAILQRRQRILAEMSRETQLTAELVDNERIVWERDHSEQLAQLAQRRRSVAARKQSLERHEWEVQQREQELERLGRVLSVRQERLRREESQARLATETTRGREAEWEMAVRQQEQLLERREADLRQKLQDLQAWYAQRDAELRDRESVLEAGRAVLRAQESVRSEAVDGVDRRNSCISAATDVSFPNNTLNLADELALHAPAASPPPSPDTCASRVGIETQLQKECERLHEYHAELEAWSRTAAERNHQWVKTVQQEADRWQAMVLACYNVWAEEVRANVAHVVSQEH</sequence>
<dbReference type="HOGENOM" id="CLU_927450_0_0_1"/>
<evidence type="ECO:0000313" key="2">
    <source>
        <dbReference type="EMBL" id="EMC90922.1"/>
    </source>
</evidence>
<proteinExistence type="predicted"/>
<evidence type="ECO:0000256" key="1">
    <source>
        <dbReference type="SAM" id="Coils"/>
    </source>
</evidence>
<keyword evidence="1" id="KW-0175">Coiled coil</keyword>
<dbReference type="KEGG" id="bcom:BAUCODRAFT_331329"/>
<name>M2LAT1_BAUPA</name>
<organism evidence="2 3">
    <name type="scientific">Baudoinia panamericana (strain UAMH 10762)</name>
    <name type="common">Angels' share fungus</name>
    <name type="synonym">Baudoinia compniacensis (strain UAMH 10762)</name>
    <dbReference type="NCBI Taxonomy" id="717646"/>
    <lineage>
        <taxon>Eukaryota</taxon>
        <taxon>Fungi</taxon>
        <taxon>Dikarya</taxon>
        <taxon>Ascomycota</taxon>
        <taxon>Pezizomycotina</taxon>
        <taxon>Dothideomycetes</taxon>
        <taxon>Dothideomycetidae</taxon>
        <taxon>Mycosphaerellales</taxon>
        <taxon>Teratosphaeriaceae</taxon>
        <taxon>Baudoinia</taxon>
    </lineage>
</organism>
<accession>M2LAT1</accession>
<dbReference type="AlphaFoldDB" id="M2LAT1"/>
<dbReference type="GeneID" id="19111981"/>
<protein>
    <submittedName>
        <fullName evidence="2">Uncharacterized protein</fullName>
    </submittedName>
</protein>
<evidence type="ECO:0000313" key="3">
    <source>
        <dbReference type="Proteomes" id="UP000011761"/>
    </source>
</evidence>